<dbReference type="Pfam" id="PF00352">
    <property type="entry name" value="TBP"/>
    <property type="match status" value="2"/>
</dbReference>
<reference evidence="5" key="1">
    <citation type="submission" date="2011-08" db="EMBL/GenBank/DDBJ databases">
        <authorList>
            <person name="Rombauts S."/>
        </authorList>
    </citation>
    <scope>NUCLEOTIDE SEQUENCE</scope>
    <source>
        <strain evidence="5">London</strain>
    </source>
</reference>
<accession>T1K793</accession>
<evidence type="ECO:0008006" key="6">
    <source>
        <dbReference type="Google" id="ProtNLM"/>
    </source>
</evidence>
<dbReference type="Gene3D" id="3.30.310.10">
    <property type="entry name" value="TATA-Binding Protein"/>
    <property type="match status" value="2"/>
</dbReference>
<keyword evidence="5" id="KW-1185">Reference proteome</keyword>
<protein>
    <recommendedName>
        <fullName evidence="6">TATA-box-binding protein</fullName>
    </recommendedName>
</protein>
<comment type="similarity">
    <text evidence="1">Belongs to the TBP family.</text>
</comment>
<dbReference type="GO" id="GO:0006352">
    <property type="term" value="P:DNA-templated transcription initiation"/>
    <property type="evidence" value="ECO:0007669"/>
    <property type="project" value="InterPro"/>
</dbReference>
<dbReference type="EMBL" id="CAEY01001801">
    <property type="status" value="NOT_ANNOTATED_CDS"/>
    <property type="molecule type" value="Genomic_DNA"/>
</dbReference>
<dbReference type="STRING" id="32264.T1K793"/>
<dbReference type="InterPro" id="IPR000814">
    <property type="entry name" value="TBP"/>
</dbReference>
<evidence type="ECO:0000313" key="5">
    <source>
        <dbReference type="Proteomes" id="UP000015104"/>
    </source>
</evidence>
<dbReference type="EnsemblMetazoa" id="tetur06g03400.1">
    <property type="protein sequence ID" value="tetur06g03400.1"/>
    <property type="gene ID" value="tetur06g03400"/>
</dbReference>
<evidence type="ECO:0000256" key="2">
    <source>
        <dbReference type="ARBA" id="ARBA00023125"/>
    </source>
</evidence>
<dbReference type="InterPro" id="IPR012295">
    <property type="entry name" value="TBP_dom_sf"/>
</dbReference>
<dbReference type="AlphaFoldDB" id="T1K793"/>
<keyword evidence="3" id="KW-0804">Transcription</keyword>
<evidence type="ECO:0000256" key="3">
    <source>
        <dbReference type="ARBA" id="ARBA00023163"/>
    </source>
</evidence>
<proteinExistence type="inferred from homology"/>
<dbReference type="PANTHER" id="PTHR10126">
    <property type="entry name" value="TATA-BOX BINDING PROTEIN"/>
    <property type="match status" value="1"/>
</dbReference>
<evidence type="ECO:0000256" key="1">
    <source>
        <dbReference type="ARBA" id="ARBA00005560"/>
    </source>
</evidence>
<keyword evidence="2" id="KW-0238">DNA-binding</keyword>
<dbReference type="eggNOG" id="KOG3302">
    <property type="taxonomic scope" value="Eukaryota"/>
</dbReference>
<dbReference type="GO" id="GO:0003677">
    <property type="term" value="F:DNA binding"/>
    <property type="evidence" value="ECO:0007669"/>
    <property type="project" value="UniProtKB-KW"/>
</dbReference>
<dbReference type="SUPFAM" id="SSF55945">
    <property type="entry name" value="TATA-box binding protein-like"/>
    <property type="match status" value="2"/>
</dbReference>
<dbReference type="HOGENOM" id="CLU_060161_4_3_1"/>
<reference evidence="4" key="2">
    <citation type="submission" date="2015-06" db="UniProtKB">
        <authorList>
            <consortium name="EnsemblMetazoa"/>
        </authorList>
    </citation>
    <scope>IDENTIFICATION</scope>
</reference>
<evidence type="ECO:0000313" key="4">
    <source>
        <dbReference type="EnsemblMetazoa" id="tetur06g03400.1"/>
    </source>
</evidence>
<sequence>MKYLQENVSIANIVTSYTLNSKLDRNLIKENFKFIKYPKSFSGGILKYCEGCLLIFDSGKINVTGVQNIVTSMLLVDRFCSKYPSNISYSTFKIVNITVCAKIIGDFDYEALLRHPGSSYEPELFPGIHLKLDESKVIFIIFRSGKVIITGLKELSSIWHYCDEFDYNIRLKSI</sequence>
<dbReference type="Proteomes" id="UP000015104">
    <property type="component" value="Unassembled WGS sequence"/>
</dbReference>
<organism evidence="4 5">
    <name type="scientific">Tetranychus urticae</name>
    <name type="common">Two-spotted spider mite</name>
    <dbReference type="NCBI Taxonomy" id="32264"/>
    <lineage>
        <taxon>Eukaryota</taxon>
        <taxon>Metazoa</taxon>
        <taxon>Ecdysozoa</taxon>
        <taxon>Arthropoda</taxon>
        <taxon>Chelicerata</taxon>
        <taxon>Arachnida</taxon>
        <taxon>Acari</taxon>
        <taxon>Acariformes</taxon>
        <taxon>Trombidiformes</taxon>
        <taxon>Prostigmata</taxon>
        <taxon>Eleutherengona</taxon>
        <taxon>Raphignathae</taxon>
        <taxon>Tetranychoidea</taxon>
        <taxon>Tetranychidae</taxon>
        <taxon>Tetranychus</taxon>
    </lineage>
</organism>
<dbReference type="PRINTS" id="PR00686">
    <property type="entry name" value="TIFACTORIID"/>
</dbReference>
<name>T1K793_TETUR</name>